<accession>A0A5F8GW80</accession>
<reference evidence="7" key="2">
    <citation type="submission" date="2025-08" db="UniProtKB">
        <authorList>
            <consortium name="Ensembl"/>
        </authorList>
    </citation>
    <scope>IDENTIFICATION</scope>
</reference>
<dbReference type="SUPFAM" id="SSF50494">
    <property type="entry name" value="Trypsin-like serine proteases"/>
    <property type="match status" value="1"/>
</dbReference>
<dbReference type="PROSITE" id="PS50240">
    <property type="entry name" value="TRYPSIN_DOM"/>
    <property type="match status" value="1"/>
</dbReference>
<evidence type="ECO:0000256" key="5">
    <source>
        <dbReference type="SAM" id="Phobius"/>
    </source>
</evidence>
<dbReference type="Gene3D" id="2.40.10.10">
    <property type="entry name" value="Trypsin-like serine proteases"/>
    <property type="match status" value="2"/>
</dbReference>
<dbReference type="Ensembl" id="ENSMODT00000061547.1">
    <property type="protein sequence ID" value="ENSMODP00000051767.1"/>
    <property type="gene ID" value="ENSMODG00000028700.2"/>
</dbReference>
<keyword evidence="5" id="KW-0812">Transmembrane</keyword>
<keyword evidence="2" id="KW-0378">Hydrolase</keyword>
<keyword evidence="4" id="KW-1015">Disulfide bond</keyword>
<evidence type="ECO:0000256" key="3">
    <source>
        <dbReference type="ARBA" id="ARBA00022825"/>
    </source>
</evidence>
<dbReference type="PANTHER" id="PTHR24253:SF176">
    <property type="entry name" value="CORIN, ISOFORM B"/>
    <property type="match status" value="1"/>
</dbReference>
<dbReference type="GO" id="GO:0006508">
    <property type="term" value="P:proteolysis"/>
    <property type="evidence" value="ECO:0007669"/>
    <property type="project" value="UniProtKB-KW"/>
</dbReference>
<dbReference type="InterPro" id="IPR001314">
    <property type="entry name" value="Peptidase_S1A"/>
</dbReference>
<evidence type="ECO:0000256" key="4">
    <source>
        <dbReference type="ARBA" id="ARBA00023157"/>
    </source>
</evidence>
<evidence type="ECO:0000313" key="7">
    <source>
        <dbReference type="Ensembl" id="ENSMODP00000051767.1"/>
    </source>
</evidence>
<keyword evidence="5" id="KW-1133">Transmembrane helix</keyword>
<evidence type="ECO:0000259" key="6">
    <source>
        <dbReference type="PROSITE" id="PS50240"/>
    </source>
</evidence>
<sequence length="331" mass="37999">MLRFPGKTTQRFIFPCLPPPEIDGINMEEVCGRPHQSGRALKDVDPSLLRWPWQAKLIYKKRHWCEATLISPSWILTAAHCFRNQTKNPWLWKVHLGSKKIRLDQPNVNQFYDRHVSEIILYPHYNRNPSKDIALAKMSSPVSFMHTIQPICLPTSLEEFQNVTSCWLTGWGREQEAQMRMNLKKHSHVQELEVPLIDQKTCDIYYHKGLNISGQVSLVFDDMFCAGFSSDKNICQSGFGGSLSCKINGTWRQAGIVSWEMNCDLPSLPSVYTNISIYTPWILKTTNSSTPDLHPSGIFCTFPLLLLWDFLGPLSSLFTFILIKFITFIIS</sequence>
<reference evidence="7" key="3">
    <citation type="submission" date="2025-09" db="UniProtKB">
        <authorList>
            <consortium name="Ensembl"/>
        </authorList>
    </citation>
    <scope>IDENTIFICATION</scope>
</reference>
<gene>
    <name evidence="7" type="primary">LOC103106146</name>
</gene>
<dbReference type="CDD" id="cd00190">
    <property type="entry name" value="Tryp_SPc"/>
    <property type="match status" value="1"/>
</dbReference>
<keyword evidence="1" id="KW-0645">Protease</keyword>
<dbReference type="InterPro" id="IPR009003">
    <property type="entry name" value="Peptidase_S1_PA"/>
</dbReference>
<dbReference type="AlphaFoldDB" id="A0A5F8GW80"/>
<organism evidence="7 8">
    <name type="scientific">Monodelphis domestica</name>
    <name type="common">Gray short-tailed opossum</name>
    <dbReference type="NCBI Taxonomy" id="13616"/>
    <lineage>
        <taxon>Eukaryota</taxon>
        <taxon>Metazoa</taxon>
        <taxon>Chordata</taxon>
        <taxon>Craniata</taxon>
        <taxon>Vertebrata</taxon>
        <taxon>Euteleostomi</taxon>
        <taxon>Mammalia</taxon>
        <taxon>Metatheria</taxon>
        <taxon>Didelphimorphia</taxon>
        <taxon>Didelphidae</taxon>
        <taxon>Monodelphis</taxon>
    </lineage>
</organism>
<dbReference type="Pfam" id="PF00089">
    <property type="entry name" value="Trypsin"/>
    <property type="match status" value="1"/>
</dbReference>
<proteinExistence type="predicted"/>
<evidence type="ECO:0000256" key="1">
    <source>
        <dbReference type="ARBA" id="ARBA00022670"/>
    </source>
</evidence>
<dbReference type="GO" id="GO:0004252">
    <property type="term" value="F:serine-type endopeptidase activity"/>
    <property type="evidence" value="ECO:0007669"/>
    <property type="project" value="InterPro"/>
</dbReference>
<keyword evidence="8" id="KW-1185">Reference proteome</keyword>
<dbReference type="InterPro" id="IPR001254">
    <property type="entry name" value="Trypsin_dom"/>
</dbReference>
<dbReference type="SMART" id="SM00020">
    <property type="entry name" value="Tryp_SPc"/>
    <property type="match status" value="1"/>
</dbReference>
<dbReference type="GeneTree" id="ENSGT00940000162519"/>
<feature type="domain" description="Peptidase S1" evidence="6">
    <location>
        <begin position="30"/>
        <end position="287"/>
    </location>
</feature>
<reference evidence="7 8" key="1">
    <citation type="journal article" date="2007" name="Nature">
        <title>Genome of the marsupial Monodelphis domestica reveals innovation in non-coding sequences.</title>
        <authorList>
            <person name="Mikkelsen T.S."/>
            <person name="Wakefield M.J."/>
            <person name="Aken B."/>
            <person name="Amemiya C.T."/>
            <person name="Chang J.L."/>
            <person name="Duke S."/>
            <person name="Garber M."/>
            <person name="Gentles A.J."/>
            <person name="Goodstadt L."/>
            <person name="Heger A."/>
            <person name="Jurka J."/>
            <person name="Kamal M."/>
            <person name="Mauceli E."/>
            <person name="Searle S.M."/>
            <person name="Sharpe T."/>
            <person name="Baker M.L."/>
            <person name="Batzer M.A."/>
            <person name="Benos P.V."/>
            <person name="Belov K."/>
            <person name="Clamp M."/>
            <person name="Cook A."/>
            <person name="Cuff J."/>
            <person name="Das R."/>
            <person name="Davidow L."/>
            <person name="Deakin J.E."/>
            <person name="Fazzari M.J."/>
            <person name="Glass J.L."/>
            <person name="Grabherr M."/>
            <person name="Greally J.M."/>
            <person name="Gu W."/>
            <person name="Hore T.A."/>
            <person name="Huttley G.A."/>
            <person name="Kleber M."/>
            <person name="Jirtle R.L."/>
            <person name="Koina E."/>
            <person name="Lee J.T."/>
            <person name="Mahony S."/>
            <person name="Marra M.A."/>
            <person name="Miller R.D."/>
            <person name="Nicholls R.D."/>
            <person name="Oda M."/>
            <person name="Papenfuss A.T."/>
            <person name="Parra Z.E."/>
            <person name="Pollock D.D."/>
            <person name="Ray D.A."/>
            <person name="Schein J.E."/>
            <person name="Speed T.P."/>
            <person name="Thompson K."/>
            <person name="VandeBerg J.L."/>
            <person name="Wade C.M."/>
            <person name="Walker J.A."/>
            <person name="Waters P.D."/>
            <person name="Webber C."/>
            <person name="Weidman J.R."/>
            <person name="Xie X."/>
            <person name="Zody M.C."/>
            <person name="Baldwin J."/>
            <person name="Abdouelleil A."/>
            <person name="Abdulkadir J."/>
            <person name="Abebe A."/>
            <person name="Abera B."/>
            <person name="Abreu J."/>
            <person name="Acer S.C."/>
            <person name="Aftuck L."/>
            <person name="Alexander A."/>
            <person name="An P."/>
            <person name="Anderson E."/>
            <person name="Anderson S."/>
            <person name="Arachi H."/>
            <person name="Azer M."/>
            <person name="Bachantsang P."/>
            <person name="Barry A."/>
            <person name="Bayul T."/>
            <person name="Berlin A."/>
            <person name="Bessette D."/>
            <person name="Bloom T."/>
            <person name="Bloom T."/>
            <person name="Boguslavskiy L."/>
            <person name="Bonnet C."/>
            <person name="Boukhgalter B."/>
            <person name="Bourzgui I."/>
            <person name="Brown A."/>
            <person name="Cahill P."/>
            <person name="Channer S."/>
            <person name="Cheshatsang Y."/>
            <person name="Chuda L."/>
            <person name="Citroen M."/>
            <person name="Collymore A."/>
            <person name="Cooke P."/>
            <person name="Costello M."/>
            <person name="D'Aco K."/>
            <person name="Daza R."/>
            <person name="De Haan G."/>
            <person name="DeGray S."/>
            <person name="DeMaso C."/>
            <person name="Dhargay N."/>
            <person name="Dooley K."/>
            <person name="Dooley E."/>
            <person name="Doricent M."/>
            <person name="Dorje P."/>
            <person name="Dorjee K."/>
            <person name="Dupes A."/>
            <person name="Elong R."/>
            <person name="Falk J."/>
            <person name="Farina A."/>
            <person name="Faro S."/>
            <person name="Ferguson D."/>
            <person name="Fisher S."/>
            <person name="Foley C.D."/>
            <person name="Franke A."/>
            <person name="Friedrich D."/>
            <person name="Gadbois L."/>
            <person name="Gearin G."/>
            <person name="Gearin C.R."/>
            <person name="Giannoukos G."/>
            <person name="Goode T."/>
            <person name="Graham J."/>
            <person name="Grandbois E."/>
            <person name="Grewal S."/>
            <person name="Gyaltsen K."/>
            <person name="Hafez N."/>
            <person name="Hagos B."/>
            <person name="Hall J."/>
            <person name="Henson C."/>
            <person name="Hollinger A."/>
            <person name="Honan T."/>
            <person name="Huard M.D."/>
            <person name="Hughes L."/>
            <person name="Hurhula B."/>
            <person name="Husby M.E."/>
            <person name="Kamat A."/>
            <person name="Kanga B."/>
            <person name="Kashin S."/>
            <person name="Khazanovich D."/>
            <person name="Kisner P."/>
            <person name="Lance K."/>
            <person name="Lara M."/>
            <person name="Lee W."/>
            <person name="Lennon N."/>
            <person name="Letendre F."/>
            <person name="LeVine R."/>
            <person name="Lipovsky A."/>
            <person name="Liu X."/>
            <person name="Liu J."/>
            <person name="Liu S."/>
            <person name="Lokyitsang T."/>
            <person name="Lokyitsang Y."/>
            <person name="Lubonja R."/>
            <person name="Lui A."/>
            <person name="MacDonald P."/>
            <person name="Magnisalis V."/>
            <person name="Maru K."/>
            <person name="Matthews C."/>
            <person name="McCusker W."/>
            <person name="McDonough S."/>
            <person name="Mehta T."/>
            <person name="Meldrim J."/>
            <person name="Meneus L."/>
            <person name="Mihai O."/>
            <person name="Mihalev A."/>
            <person name="Mihova T."/>
            <person name="Mittelman R."/>
            <person name="Mlenga V."/>
            <person name="Montmayeur A."/>
            <person name="Mulrain L."/>
            <person name="Navidi A."/>
            <person name="Naylor J."/>
            <person name="Negash T."/>
            <person name="Nguyen T."/>
            <person name="Nguyen N."/>
            <person name="Nicol R."/>
            <person name="Norbu C."/>
            <person name="Norbu N."/>
            <person name="Novod N."/>
            <person name="O'Neill B."/>
            <person name="Osman S."/>
            <person name="Markiewicz E."/>
            <person name="Oyono O.L."/>
            <person name="Patti C."/>
            <person name="Phunkhang P."/>
            <person name="Pierre F."/>
            <person name="Priest M."/>
            <person name="Raghuraman S."/>
            <person name="Rege F."/>
            <person name="Reyes R."/>
            <person name="Rise C."/>
            <person name="Rogov P."/>
            <person name="Ross K."/>
            <person name="Ryan E."/>
            <person name="Settipalli S."/>
            <person name="Shea T."/>
            <person name="Sherpa N."/>
            <person name="Shi L."/>
            <person name="Shih D."/>
            <person name="Sparrow T."/>
            <person name="Spaulding J."/>
            <person name="Stalker J."/>
            <person name="Stange-Thomann N."/>
            <person name="Stavropoulos S."/>
            <person name="Stone C."/>
            <person name="Strader C."/>
            <person name="Tesfaye S."/>
            <person name="Thomson T."/>
            <person name="Thoulutsang Y."/>
            <person name="Thoulutsang D."/>
            <person name="Topham K."/>
            <person name="Topping I."/>
            <person name="Tsamla T."/>
            <person name="Vassiliev H."/>
            <person name="Vo A."/>
            <person name="Wangchuk T."/>
            <person name="Wangdi T."/>
            <person name="Weiand M."/>
            <person name="Wilkinson J."/>
            <person name="Wilson A."/>
            <person name="Yadav S."/>
            <person name="Young G."/>
            <person name="Yu Q."/>
            <person name="Zembek L."/>
            <person name="Zhong D."/>
            <person name="Zimmer A."/>
            <person name="Zwirko Z."/>
            <person name="Jaffe D.B."/>
            <person name="Alvarez P."/>
            <person name="Brockman W."/>
            <person name="Butler J."/>
            <person name="Chin C."/>
            <person name="Gnerre S."/>
            <person name="MacCallum I."/>
            <person name="Graves J.A."/>
            <person name="Ponting C.P."/>
            <person name="Breen M."/>
            <person name="Samollow P.B."/>
            <person name="Lander E.S."/>
            <person name="Lindblad-Toh K."/>
        </authorList>
    </citation>
    <scope>NUCLEOTIDE SEQUENCE [LARGE SCALE GENOMIC DNA]</scope>
</reference>
<feature type="transmembrane region" description="Helical" evidence="5">
    <location>
        <begin position="305"/>
        <end position="330"/>
    </location>
</feature>
<keyword evidence="3" id="KW-0720">Serine protease</keyword>
<name>A0A5F8GW80_MONDO</name>
<dbReference type="PRINTS" id="PR00722">
    <property type="entry name" value="CHYMOTRYPSIN"/>
</dbReference>
<dbReference type="InterPro" id="IPR018114">
    <property type="entry name" value="TRYPSIN_HIS"/>
</dbReference>
<dbReference type="Proteomes" id="UP000002280">
    <property type="component" value="Chromosome 6"/>
</dbReference>
<dbReference type="FunFam" id="2.40.10.10:FF:000060">
    <property type="entry name" value="Acrosin"/>
    <property type="match status" value="1"/>
</dbReference>
<dbReference type="Bgee" id="ENSMODG00000028700">
    <property type="expression patterns" value="Expressed in testis and 3 other cell types or tissues"/>
</dbReference>
<dbReference type="PROSITE" id="PS00134">
    <property type="entry name" value="TRYPSIN_HIS"/>
    <property type="match status" value="1"/>
</dbReference>
<evidence type="ECO:0000256" key="2">
    <source>
        <dbReference type="ARBA" id="ARBA00022801"/>
    </source>
</evidence>
<dbReference type="InterPro" id="IPR043504">
    <property type="entry name" value="Peptidase_S1_PA_chymotrypsin"/>
</dbReference>
<dbReference type="FunFam" id="2.40.10.10:FF:000182">
    <property type="entry name" value="Zgc:163079"/>
    <property type="match status" value="1"/>
</dbReference>
<protein>
    <submittedName>
        <fullName evidence="7">Serine protease 48-like</fullName>
    </submittedName>
</protein>
<evidence type="ECO:0000313" key="8">
    <source>
        <dbReference type="Proteomes" id="UP000002280"/>
    </source>
</evidence>
<dbReference type="PANTHER" id="PTHR24253">
    <property type="entry name" value="TRANSMEMBRANE PROTEASE SERINE"/>
    <property type="match status" value="1"/>
</dbReference>
<keyword evidence="5" id="KW-0472">Membrane</keyword>